<proteinExistence type="predicted"/>
<sequence>MQSLQWQLKSIEEAELIADAISSQFQPKESDILQKKIINENTTTSLHLDNNFSLKMDIQDVRIQLEAQFGIQNNEIVYEVPAKNLLKMQLKRSKKLQKFVLGAVGLGSGLLGLLGYLLK</sequence>
<keyword evidence="1" id="KW-0472">Membrane</keyword>
<accession>V6LIA8</accession>
<dbReference type="VEuPathDB" id="GiardiaDB:SS50377_27255"/>
<dbReference type="EMBL" id="AUWU02000007">
    <property type="protein sequence ID" value="KAH0570962.1"/>
    <property type="molecule type" value="Genomic_DNA"/>
</dbReference>
<dbReference type="Proteomes" id="UP000018208">
    <property type="component" value="Unassembled WGS sequence"/>
</dbReference>
<protein>
    <submittedName>
        <fullName evidence="2">Uncharacterized protein</fullName>
    </submittedName>
</protein>
<reference evidence="2 3" key="1">
    <citation type="journal article" date="2014" name="PLoS Genet.">
        <title>The Genome of Spironucleus salmonicida Highlights a Fish Pathogen Adapted to Fluctuating Environments.</title>
        <authorList>
            <person name="Xu F."/>
            <person name="Jerlstrom-Hultqvist J."/>
            <person name="Einarsson E."/>
            <person name="Astvaldsson A."/>
            <person name="Svard S.G."/>
            <person name="Andersson J.O."/>
        </authorList>
    </citation>
    <scope>NUCLEOTIDE SEQUENCE</scope>
    <source>
        <strain evidence="3">ATCC 50377</strain>
    </source>
</reference>
<evidence type="ECO:0000313" key="2">
    <source>
        <dbReference type="EMBL" id="EST44315.1"/>
    </source>
</evidence>
<evidence type="ECO:0000313" key="4">
    <source>
        <dbReference type="Proteomes" id="UP000018208"/>
    </source>
</evidence>
<evidence type="ECO:0000256" key="1">
    <source>
        <dbReference type="SAM" id="Phobius"/>
    </source>
</evidence>
<name>V6LIA8_9EUKA</name>
<keyword evidence="1" id="KW-1133">Transmembrane helix</keyword>
<dbReference type="AlphaFoldDB" id="V6LIA8"/>
<dbReference type="EMBL" id="KI546119">
    <property type="protein sequence ID" value="EST44315.1"/>
    <property type="molecule type" value="Genomic_DNA"/>
</dbReference>
<organism evidence="2">
    <name type="scientific">Spironucleus salmonicida</name>
    <dbReference type="NCBI Taxonomy" id="348837"/>
    <lineage>
        <taxon>Eukaryota</taxon>
        <taxon>Metamonada</taxon>
        <taxon>Diplomonadida</taxon>
        <taxon>Hexamitidae</taxon>
        <taxon>Hexamitinae</taxon>
        <taxon>Spironucleus</taxon>
    </lineage>
</organism>
<feature type="transmembrane region" description="Helical" evidence="1">
    <location>
        <begin position="99"/>
        <end position="118"/>
    </location>
</feature>
<evidence type="ECO:0000313" key="3">
    <source>
        <dbReference type="EMBL" id="KAH0570962.1"/>
    </source>
</evidence>
<reference evidence="3" key="2">
    <citation type="submission" date="2020-12" db="EMBL/GenBank/DDBJ databases">
        <title>New Spironucleus salmonicida genome in near-complete chromosomes.</title>
        <authorList>
            <person name="Xu F."/>
            <person name="Kurt Z."/>
            <person name="Jimenez-Gonzalez A."/>
            <person name="Astvaldsson A."/>
            <person name="Andersson J.O."/>
            <person name="Svard S.G."/>
        </authorList>
    </citation>
    <scope>NUCLEOTIDE SEQUENCE</scope>
    <source>
        <strain evidence="3">ATCC 50377</strain>
    </source>
</reference>
<keyword evidence="4" id="KW-1185">Reference proteome</keyword>
<gene>
    <name evidence="2" type="ORF">SS50377_15852</name>
    <name evidence="3" type="ORF">SS50377_27255</name>
</gene>
<keyword evidence="1" id="KW-0812">Transmembrane</keyword>